<dbReference type="PANTHER" id="PTHR43019:SF62">
    <property type="entry name" value="SERINE ENDOPROTEASE DEGS"/>
    <property type="match status" value="1"/>
</dbReference>
<dbReference type="PRINTS" id="PR00839">
    <property type="entry name" value="V8PROTEASE"/>
</dbReference>
<keyword evidence="3" id="KW-0732">Signal</keyword>
<evidence type="ECO:0000256" key="4">
    <source>
        <dbReference type="ARBA" id="ARBA00022801"/>
    </source>
</evidence>
<dbReference type="GO" id="GO:0008233">
    <property type="term" value="F:peptidase activity"/>
    <property type="evidence" value="ECO:0007669"/>
    <property type="project" value="UniProtKB-KW"/>
</dbReference>
<comment type="similarity">
    <text evidence="1 6">Belongs to the peptidase S1B family.</text>
</comment>
<gene>
    <name evidence="8" type="ORF">M5I08_02545</name>
</gene>
<evidence type="ECO:0000256" key="5">
    <source>
        <dbReference type="ARBA" id="ARBA00022825"/>
    </source>
</evidence>
<dbReference type="EMBL" id="CP097320">
    <property type="protein sequence ID" value="UQX11421.1"/>
    <property type="molecule type" value="Genomic_DNA"/>
</dbReference>
<keyword evidence="5 6" id="KW-0720">Serine protease</keyword>
<dbReference type="InterPro" id="IPR043504">
    <property type="entry name" value="Peptidase_S1_PA_chymotrypsin"/>
</dbReference>
<dbReference type="Gene3D" id="2.40.10.10">
    <property type="entry name" value="Trypsin-like serine proteases"/>
    <property type="match status" value="2"/>
</dbReference>
<dbReference type="GO" id="GO:0006508">
    <property type="term" value="P:proteolysis"/>
    <property type="evidence" value="ECO:0007669"/>
    <property type="project" value="UniProtKB-KW"/>
</dbReference>
<dbReference type="EC" id="3.4.21.-" evidence="6"/>
<name>A0ABY4QNI6_9MYCO</name>
<dbReference type="SUPFAM" id="SSF50494">
    <property type="entry name" value="Trypsin-like serine proteases"/>
    <property type="match status" value="1"/>
</dbReference>
<evidence type="ECO:0000313" key="8">
    <source>
        <dbReference type="EMBL" id="UQX11421.1"/>
    </source>
</evidence>
<dbReference type="Proteomes" id="UP001056610">
    <property type="component" value="Chromosome"/>
</dbReference>
<feature type="region of interest" description="Disordered" evidence="7">
    <location>
        <begin position="1"/>
        <end position="27"/>
    </location>
</feature>
<accession>A0ABY4QNI6</accession>
<organism evidence="8 9">
    <name type="scientific">Candidatus Mycobacterium methanotrophicum</name>
    <dbReference type="NCBI Taxonomy" id="2943498"/>
    <lineage>
        <taxon>Bacteria</taxon>
        <taxon>Bacillati</taxon>
        <taxon>Actinomycetota</taxon>
        <taxon>Actinomycetes</taxon>
        <taxon>Mycobacteriales</taxon>
        <taxon>Mycobacteriaceae</taxon>
        <taxon>Mycobacterium</taxon>
    </lineage>
</organism>
<dbReference type="InterPro" id="IPR009003">
    <property type="entry name" value="Peptidase_S1_PA"/>
</dbReference>
<sequence length="398" mass="41870">MTVNTTDNAGGGNDASPQQPTPADLEPGTLDWRVAVAVGAHGFFKMPHDPVVAAAIGKTVHPTNFDAWTVADFSKYLHTRGLRDAGNVVALTRIVRAMERATFLLPCGTANIPLMAERYLTQGGASPGQVGGYLWLSEVFGAELIIRSYNAATVQIAGTDAAGDPRWGSGLVLDPTHIVTNKHVVAALAPGTSPAVTPSTSGGEQVACEFVVHAHEKIDVAVIEIRAAAGKGMPRLAGMAFRDPAWADDVYLFGYPHVPMLAEMVITVQRGEVVNPASETMSRQKTFLYSAIARPGNSGGPIVAHDGRVIGLVVEDSLHTSRAGAAGYEPPSPATPEERIDRLGGEVKDLKAKVHAPSFYHGIPSSEVIRALDELGFGGLATMDEPPPNGPSLRFHGG</sequence>
<evidence type="ECO:0000256" key="3">
    <source>
        <dbReference type="ARBA" id="ARBA00022729"/>
    </source>
</evidence>
<keyword evidence="2 6" id="KW-0645">Protease</keyword>
<reference evidence="8" key="1">
    <citation type="submission" date="2022-05" db="EMBL/GenBank/DDBJ databases">
        <title>A methanotrophic Mycobacterium dominates a cave microbial ecosystem.</title>
        <authorList>
            <person name="Van Spanning R.J.M."/>
            <person name="Guan Q."/>
            <person name="Melkonian C."/>
            <person name="Gallant J."/>
            <person name="Polerecky L."/>
            <person name="Flot J.-F."/>
            <person name="Brandt B.W."/>
            <person name="Braster M."/>
            <person name="Iturbe Espinoza P."/>
            <person name="Aerts J."/>
            <person name="Meima-Franke M."/>
            <person name="Piersma S.R."/>
            <person name="Bunduc C."/>
            <person name="Ummels R."/>
            <person name="Pain A."/>
            <person name="Fleming E.J."/>
            <person name="van der Wel N."/>
            <person name="Gherman V.D."/>
            <person name="Sarbu S.M."/>
            <person name="Bodelier P.L.E."/>
            <person name="Bitter W."/>
        </authorList>
    </citation>
    <scope>NUCLEOTIDE SEQUENCE</scope>
    <source>
        <strain evidence="8">Sulfur Cave</strain>
    </source>
</reference>
<evidence type="ECO:0000313" key="9">
    <source>
        <dbReference type="Proteomes" id="UP001056610"/>
    </source>
</evidence>
<evidence type="ECO:0000256" key="1">
    <source>
        <dbReference type="ARBA" id="ARBA00008764"/>
    </source>
</evidence>
<evidence type="ECO:0000256" key="7">
    <source>
        <dbReference type="SAM" id="MobiDB-lite"/>
    </source>
</evidence>
<dbReference type="PANTHER" id="PTHR43019">
    <property type="entry name" value="SERINE ENDOPROTEASE DEGS"/>
    <property type="match status" value="1"/>
</dbReference>
<keyword evidence="4 6" id="KW-0378">Hydrolase</keyword>
<evidence type="ECO:0000256" key="6">
    <source>
        <dbReference type="RuleBase" id="RU004296"/>
    </source>
</evidence>
<dbReference type="InterPro" id="IPR008256">
    <property type="entry name" value="Peptidase_S1B"/>
</dbReference>
<protein>
    <recommendedName>
        <fullName evidence="6">Serine protease</fullName>
        <ecNumber evidence="6">3.4.21.-</ecNumber>
    </recommendedName>
</protein>
<dbReference type="Pfam" id="PF13365">
    <property type="entry name" value="Trypsin_2"/>
    <property type="match status" value="1"/>
</dbReference>
<proteinExistence type="inferred from homology"/>
<keyword evidence="9" id="KW-1185">Reference proteome</keyword>
<evidence type="ECO:0000256" key="2">
    <source>
        <dbReference type="ARBA" id="ARBA00022670"/>
    </source>
</evidence>